<reference evidence="1 2" key="1">
    <citation type="journal article" date="2021" name="Elife">
        <title>Chloroplast acquisition without the gene transfer in kleptoplastic sea slugs, Plakobranchus ocellatus.</title>
        <authorList>
            <person name="Maeda T."/>
            <person name="Takahashi S."/>
            <person name="Yoshida T."/>
            <person name="Shimamura S."/>
            <person name="Takaki Y."/>
            <person name="Nagai Y."/>
            <person name="Toyoda A."/>
            <person name="Suzuki Y."/>
            <person name="Arimoto A."/>
            <person name="Ishii H."/>
            <person name="Satoh N."/>
            <person name="Nishiyama T."/>
            <person name="Hasebe M."/>
            <person name="Maruyama T."/>
            <person name="Minagawa J."/>
            <person name="Obokata J."/>
            <person name="Shigenobu S."/>
        </authorList>
    </citation>
    <scope>NUCLEOTIDE SEQUENCE [LARGE SCALE GENOMIC DNA]</scope>
</reference>
<dbReference type="AlphaFoldDB" id="A0AAV4GXH1"/>
<dbReference type="Proteomes" id="UP000762676">
    <property type="component" value="Unassembled WGS sequence"/>
</dbReference>
<evidence type="ECO:0000313" key="2">
    <source>
        <dbReference type="Proteomes" id="UP000762676"/>
    </source>
</evidence>
<keyword evidence="2" id="KW-1185">Reference proteome</keyword>
<comment type="caution">
    <text evidence="1">The sequence shown here is derived from an EMBL/GenBank/DDBJ whole genome shotgun (WGS) entry which is preliminary data.</text>
</comment>
<gene>
    <name evidence="1" type="ORF">ElyMa_004268900</name>
</gene>
<proteinExistence type="predicted"/>
<accession>A0AAV4GXH1</accession>
<name>A0AAV4GXH1_9GAST</name>
<organism evidence="1 2">
    <name type="scientific">Elysia marginata</name>
    <dbReference type="NCBI Taxonomy" id="1093978"/>
    <lineage>
        <taxon>Eukaryota</taxon>
        <taxon>Metazoa</taxon>
        <taxon>Spiralia</taxon>
        <taxon>Lophotrochozoa</taxon>
        <taxon>Mollusca</taxon>
        <taxon>Gastropoda</taxon>
        <taxon>Heterobranchia</taxon>
        <taxon>Euthyneura</taxon>
        <taxon>Panpulmonata</taxon>
        <taxon>Sacoglossa</taxon>
        <taxon>Placobranchoidea</taxon>
        <taxon>Plakobranchidae</taxon>
        <taxon>Elysia</taxon>
    </lineage>
</organism>
<evidence type="ECO:0000313" key="1">
    <source>
        <dbReference type="EMBL" id="GFR89060.1"/>
    </source>
</evidence>
<protein>
    <submittedName>
        <fullName evidence="1">Uncharacterized protein</fullName>
    </submittedName>
</protein>
<dbReference type="EMBL" id="BMAT01008600">
    <property type="protein sequence ID" value="GFR89060.1"/>
    <property type="molecule type" value="Genomic_DNA"/>
</dbReference>
<sequence length="118" mass="13561">MRRLTNRMPVSGGHVMVCRGQGSVPGKGIKPAPWPAALQFRRQQGSVNTQASHVCSPHYLEPWVFWLTGSGCCHGVRNFTQLDSCLLRYLPRFSRLGYQLTWKVRKPLRRHCQGQEQW</sequence>